<keyword evidence="3" id="KW-1185">Reference proteome</keyword>
<keyword evidence="1" id="KW-0472">Membrane</keyword>
<dbReference type="RefSeq" id="WP_165587587.1">
    <property type="nucleotide sequence ID" value="NZ_JTJC03000001.1"/>
</dbReference>
<feature type="transmembrane region" description="Helical" evidence="1">
    <location>
        <begin position="20"/>
        <end position="39"/>
    </location>
</feature>
<gene>
    <name evidence="2" type="ORF">QH73_0000055</name>
</gene>
<protein>
    <submittedName>
        <fullName evidence="2">Uncharacterized protein</fullName>
    </submittedName>
</protein>
<dbReference type="AlphaFoldDB" id="A0A9X5E0J1"/>
<organism evidence="2 3">
    <name type="scientific">Scytonema millei VB511283</name>
    <dbReference type="NCBI Taxonomy" id="1245923"/>
    <lineage>
        <taxon>Bacteria</taxon>
        <taxon>Bacillati</taxon>
        <taxon>Cyanobacteriota</taxon>
        <taxon>Cyanophyceae</taxon>
        <taxon>Nostocales</taxon>
        <taxon>Scytonemataceae</taxon>
        <taxon>Scytonema</taxon>
    </lineage>
</organism>
<proteinExistence type="predicted"/>
<keyword evidence="1" id="KW-0812">Transmembrane</keyword>
<keyword evidence="1" id="KW-1133">Transmembrane helix</keyword>
<evidence type="ECO:0000313" key="3">
    <source>
        <dbReference type="Proteomes" id="UP000031532"/>
    </source>
</evidence>
<evidence type="ECO:0000256" key="1">
    <source>
        <dbReference type="SAM" id="Phobius"/>
    </source>
</evidence>
<dbReference type="Proteomes" id="UP000031532">
    <property type="component" value="Unassembled WGS sequence"/>
</dbReference>
<accession>A0A9X5E0J1</accession>
<comment type="caution">
    <text evidence="2">The sequence shown here is derived from an EMBL/GenBank/DDBJ whole genome shotgun (WGS) entry which is preliminary data.</text>
</comment>
<name>A0A9X5E0J1_9CYAN</name>
<sequence length="56" mass="6687">MLVFDRDRGSSNLRRVGEMYRRLHISIFAVWQAIAIFLLKEQNRVRCITHPTLTTR</sequence>
<reference evidence="2 3" key="1">
    <citation type="journal article" date="2015" name="Genome Announc.">
        <title>Draft Genome Sequence of the Terrestrial Cyanobacterium Scytonema millei VB511283, Isolated from Eastern India.</title>
        <authorList>
            <person name="Sen D."/>
            <person name="Chandrababunaidu M.M."/>
            <person name="Singh D."/>
            <person name="Sanghi N."/>
            <person name="Ghorai A."/>
            <person name="Mishra G.P."/>
            <person name="Madduluri M."/>
            <person name="Adhikary S.P."/>
            <person name="Tripathy S."/>
        </authorList>
    </citation>
    <scope>NUCLEOTIDE SEQUENCE [LARGE SCALE GENOMIC DNA]</scope>
    <source>
        <strain evidence="2 3">VB511283</strain>
    </source>
</reference>
<evidence type="ECO:0000313" key="2">
    <source>
        <dbReference type="EMBL" id="NHC33069.1"/>
    </source>
</evidence>
<dbReference type="EMBL" id="JTJC03000001">
    <property type="protein sequence ID" value="NHC33069.1"/>
    <property type="molecule type" value="Genomic_DNA"/>
</dbReference>